<comment type="caution">
    <text evidence="2">The sequence shown here is derived from an EMBL/GenBank/DDBJ whole genome shotgun (WGS) entry which is preliminary data.</text>
</comment>
<proteinExistence type="predicted"/>
<keyword evidence="1" id="KW-0472">Membrane</keyword>
<organism evidence="2 3">
    <name type="scientific">Hypsibius exemplaris</name>
    <name type="common">Freshwater tardigrade</name>
    <dbReference type="NCBI Taxonomy" id="2072580"/>
    <lineage>
        <taxon>Eukaryota</taxon>
        <taxon>Metazoa</taxon>
        <taxon>Ecdysozoa</taxon>
        <taxon>Tardigrada</taxon>
        <taxon>Eutardigrada</taxon>
        <taxon>Parachela</taxon>
        <taxon>Hypsibioidea</taxon>
        <taxon>Hypsibiidae</taxon>
        <taxon>Hypsibius</taxon>
    </lineage>
</organism>
<dbReference type="Proteomes" id="UP000192578">
    <property type="component" value="Unassembled WGS sequence"/>
</dbReference>
<feature type="transmembrane region" description="Helical" evidence="1">
    <location>
        <begin position="140"/>
        <end position="167"/>
    </location>
</feature>
<keyword evidence="1" id="KW-0812">Transmembrane</keyword>
<sequence length="240" mass="26000">MTLIREITGLSPNQFIHLAIAHSVIGVLSSALQTAVYICVVQYNGAVYLIAGNLVPPILSLGLFCAFTYFWTAFICVKLGNQLRVIAATRPSFQTVARFRKLSCANLVLSCLLLIVSSYLISVTAFWYHYQYPTVRSDSVAALIAAGKAAMVIHVLHLVVAIVEILLNGLGLLTTPKPPLRITLTYQPHGFVSDPLRRPINGSLLNGYSSAPSLRCMNGSTQTIGTLRTAQSTTSIVSDF</sequence>
<feature type="transmembrane region" description="Helical" evidence="1">
    <location>
        <begin position="102"/>
        <end position="128"/>
    </location>
</feature>
<accession>A0A1W0X8S9</accession>
<dbReference type="EMBL" id="MTYJ01000010">
    <property type="protein sequence ID" value="OQV23732.1"/>
    <property type="molecule type" value="Genomic_DNA"/>
</dbReference>
<name>A0A1W0X8S9_HYPEX</name>
<dbReference type="AlphaFoldDB" id="A0A1W0X8S9"/>
<evidence type="ECO:0000313" key="2">
    <source>
        <dbReference type="EMBL" id="OQV23732.1"/>
    </source>
</evidence>
<evidence type="ECO:0000313" key="3">
    <source>
        <dbReference type="Proteomes" id="UP000192578"/>
    </source>
</evidence>
<keyword evidence="3" id="KW-1185">Reference proteome</keyword>
<feature type="transmembrane region" description="Helical" evidence="1">
    <location>
        <begin position="58"/>
        <end position="81"/>
    </location>
</feature>
<reference evidence="3" key="1">
    <citation type="submission" date="2017-01" db="EMBL/GenBank/DDBJ databases">
        <title>Comparative genomics of anhydrobiosis in the tardigrade Hypsibius dujardini.</title>
        <authorList>
            <person name="Yoshida Y."/>
            <person name="Koutsovoulos G."/>
            <person name="Laetsch D."/>
            <person name="Stevens L."/>
            <person name="Kumar S."/>
            <person name="Horikawa D."/>
            <person name="Ishino K."/>
            <person name="Komine S."/>
            <person name="Tomita M."/>
            <person name="Blaxter M."/>
            <person name="Arakawa K."/>
        </authorList>
    </citation>
    <scope>NUCLEOTIDE SEQUENCE [LARGE SCALE GENOMIC DNA]</scope>
    <source>
        <strain evidence="3">Z151</strain>
    </source>
</reference>
<gene>
    <name evidence="2" type="ORF">BV898_02469</name>
</gene>
<evidence type="ECO:0000256" key="1">
    <source>
        <dbReference type="SAM" id="Phobius"/>
    </source>
</evidence>
<keyword evidence="1" id="KW-1133">Transmembrane helix</keyword>
<feature type="transmembrane region" description="Helical" evidence="1">
    <location>
        <begin position="15"/>
        <end position="38"/>
    </location>
</feature>
<protein>
    <submittedName>
        <fullName evidence="2">Uncharacterized protein</fullName>
    </submittedName>
</protein>